<keyword evidence="3 6" id="KW-0460">Magnesium</keyword>
<dbReference type="InterPro" id="IPR004433">
    <property type="entry name" value="MenaQ_synth_MenD"/>
</dbReference>
<comment type="pathway">
    <text evidence="6">Quinol/quinone metabolism; menaquinone biosynthesis.</text>
</comment>
<dbReference type="PANTHER" id="PTHR42916:SF1">
    <property type="entry name" value="PROTEIN PHYLLO, CHLOROPLASTIC"/>
    <property type="match status" value="1"/>
</dbReference>
<evidence type="ECO:0000256" key="3">
    <source>
        <dbReference type="ARBA" id="ARBA00022842"/>
    </source>
</evidence>
<keyword evidence="5 6" id="KW-0464">Manganese</keyword>
<organism evidence="9 10">
    <name type="scientific">Segatella buccae</name>
    <dbReference type="NCBI Taxonomy" id="28126"/>
    <lineage>
        <taxon>Bacteria</taxon>
        <taxon>Pseudomonadati</taxon>
        <taxon>Bacteroidota</taxon>
        <taxon>Bacteroidia</taxon>
        <taxon>Bacteroidales</taxon>
        <taxon>Prevotellaceae</taxon>
        <taxon>Segatella</taxon>
    </lineage>
</organism>
<sequence length="570" mass="63377">MYSNKENVNILTSLLVAHGVTEAVVCPGSRNAPIAHNLNECPDITCHPVTDERSAGFYALGMAQYTHAPVVVCVTSGTALLNLAPAVAEAFYQHLPLVVVSADRPAAWIDQQDGQTLPQTDALGRFVCKAVSLSEPADGQQRWHCNRLVNEALMACKRHGGGPVHINVPISEPLFYFDVERLPHERTIRMVEATEDVGCYSVLEETFFAAKRPMVVVGQLQGDEARWLGKTLWELSSEVLVIYECLAASAVEDGRWACISSEKLPPQHIDKVLVQTSEAPDDYYPDFILYLGGTLISKQLKQFLRRAPRAETWIVNRGGAVYDTFMNLAGVIDGRAGYILENTVVRLRQKKDLGELAFDAAYHHRWHQAIREAEHAMSRFAPCYSQLLAVKSFFDYMPANCYYHLHAANSMSVRLVNMFATDHVWCNRGVNGIEGSLSTAAGFSLLAHCEVFCIIGDLSFFYDQNALWPSLRRNFKVLLLNNHGGGIFSSLPGLKASGAHERLVSARHGLSAEGICRQCGVDYLSARNEGELLQGMARFLDKGNERPVVFEVFTDPAEDERTMKEYYQTK</sequence>
<keyword evidence="2 6" id="KW-0479">Metal-binding</keyword>
<keyword evidence="6" id="KW-0474">Menaquinone biosynthesis</keyword>
<dbReference type="InterPro" id="IPR029061">
    <property type="entry name" value="THDP-binding"/>
</dbReference>
<name>A0AAQ1UFT0_9BACT</name>
<comment type="caution">
    <text evidence="9">The sequence shown here is derived from an EMBL/GenBank/DDBJ whole genome shotgun (WGS) entry which is preliminary data.</text>
</comment>
<dbReference type="GO" id="GO:0030145">
    <property type="term" value="F:manganese ion binding"/>
    <property type="evidence" value="ECO:0007669"/>
    <property type="project" value="UniProtKB-UniRule"/>
</dbReference>
<dbReference type="GO" id="GO:0030976">
    <property type="term" value="F:thiamine pyrophosphate binding"/>
    <property type="evidence" value="ECO:0007669"/>
    <property type="project" value="UniProtKB-UniRule"/>
</dbReference>
<protein>
    <recommendedName>
        <fullName evidence="6">2-succinyl-5-enolpyruvyl-6-hydroxy-3-cyclohexene-1-carboxylate synthase</fullName>
        <shortName evidence="6">SEPHCHC synthase</shortName>
        <ecNumber evidence="6">2.2.1.9</ecNumber>
    </recommendedName>
    <alternativeName>
        <fullName evidence="6">Menaquinone biosynthesis protein MenD</fullName>
    </alternativeName>
</protein>
<evidence type="ECO:0000313" key="9">
    <source>
        <dbReference type="EMBL" id="SUB78978.1"/>
    </source>
</evidence>
<evidence type="ECO:0000259" key="7">
    <source>
        <dbReference type="Pfam" id="PF02775"/>
    </source>
</evidence>
<dbReference type="CDD" id="cd07037">
    <property type="entry name" value="TPP_PYR_MenD"/>
    <property type="match status" value="1"/>
</dbReference>
<dbReference type="Pfam" id="PF02776">
    <property type="entry name" value="TPP_enzyme_N"/>
    <property type="match status" value="1"/>
</dbReference>
<gene>
    <name evidence="6 9" type="primary">menD</name>
    <name evidence="9" type="ORF">NCTC13063_00230</name>
</gene>
<proteinExistence type="inferred from homology"/>
<feature type="domain" description="Thiamine pyrophosphate enzyme TPP-binding" evidence="7">
    <location>
        <begin position="414"/>
        <end position="552"/>
    </location>
</feature>
<comment type="similarity">
    <text evidence="6">Belongs to the TPP enzyme family. MenD subfamily.</text>
</comment>
<dbReference type="Proteomes" id="UP000255283">
    <property type="component" value="Unassembled WGS sequence"/>
</dbReference>
<comment type="cofactor">
    <cofactor evidence="6">
        <name>Mg(2+)</name>
        <dbReference type="ChEBI" id="CHEBI:18420"/>
    </cofactor>
    <cofactor evidence="6">
        <name>Mn(2+)</name>
        <dbReference type="ChEBI" id="CHEBI:29035"/>
    </cofactor>
</comment>
<feature type="domain" description="Thiamine pyrophosphate enzyme N-terminal TPP-binding" evidence="8">
    <location>
        <begin position="10"/>
        <end position="115"/>
    </location>
</feature>
<comment type="cofactor">
    <cofactor evidence="6">
        <name>thiamine diphosphate</name>
        <dbReference type="ChEBI" id="CHEBI:58937"/>
    </cofactor>
    <text evidence="6">Binds 1 thiamine pyrophosphate per subunit.</text>
</comment>
<evidence type="ECO:0000256" key="1">
    <source>
        <dbReference type="ARBA" id="ARBA00022679"/>
    </source>
</evidence>
<comment type="pathway">
    <text evidence="6">Quinol/quinone metabolism; 1,4-dihydroxy-2-naphthoate biosynthesis; 1,4-dihydroxy-2-naphthoate from chorismate: step 2/7.</text>
</comment>
<evidence type="ECO:0000313" key="10">
    <source>
        <dbReference type="Proteomes" id="UP000255283"/>
    </source>
</evidence>
<keyword evidence="4 6" id="KW-0786">Thiamine pyrophosphate</keyword>
<evidence type="ECO:0000259" key="8">
    <source>
        <dbReference type="Pfam" id="PF02776"/>
    </source>
</evidence>
<dbReference type="GO" id="GO:0000287">
    <property type="term" value="F:magnesium ion binding"/>
    <property type="evidence" value="ECO:0007669"/>
    <property type="project" value="UniProtKB-UniRule"/>
</dbReference>
<dbReference type="GO" id="GO:0009234">
    <property type="term" value="P:menaquinone biosynthetic process"/>
    <property type="evidence" value="ECO:0007669"/>
    <property type="project" value="UniProtKB-UniRule"/>
</dbReference>
<evidence type="ECO:0000256" key="6">
    <source>
        <dbReference type="HAMAP-Rule" id="MF_01659"/>
    </source>
</evidence>
<dbReference type="Pfam" id="PF02775">
    <property type="entry name" value="TPP_enzyme_C"/>
    <property type="match status" value="1"/>
</dbReference>
<dbReference type="PANTHER" id="PTHR42916">
    <property type="entry name" value="2-SUCCINYL-5-ENOLPYRUVYL-6-HYDROXY-3-CYCLOHEXENE-1-CARBOXYLATE SYNTHASE"/>
    <property type="match status" value="1"/>
</dbReference>
<evidence type="ECO:0000256" key="5">
    <source>
        <dbReference type="ARBA" id="ARBA00023211"/>
    </source>
</evidence>
<dbReference type="Gene3D" id="3.40.50.1220">
    <property type="entry name" value="TPP-binding domain"/>
    <property type="match status" value="1"/>
</dbReference>
<comment type="subunit">
    <text evidence="6">Homodimer.</text>
</comment>
<dbReference type="SUPFAM" id="SSF52518">
    <property type="entry name" value="Thiamin diphosphate-binding fold (THDP-binding)"/>
    <property type="match status" value="2"/>
</dbReference>
<keyword evidence="1 6" id="KW-0808">Transferase</keyword>
<evidence type="ECO:0000256" key="2">
    <source>
        <dbReference type="ARBA" id="ARBA00022723"/>
    </source>
</evidence>
<dbReference type="EC" id="2.2.1.9" evidence="6"/>
<dbReference type="NCBIfam" id="TIGR00173">
    <property type="entry name" value="menD"/>
    <property type="match status" value="1"/>
</dbReference>
<dbReference type="Gene3D" id="3.40.50.970">
    <property type="match status" value="2"/>
</dbReference>
<reference evidence="9 10" key="1">
    <citation type="submission" date="2018-06" db="EMBL/GenBank/DDBJ databases">
        <authorList>
            <consortium name="Pathogen Informatics"/>
            <person name="Doyle S."/>
        </authorList>
    </citation>
    <scope>NUCLEOTIDE SEQUENCE [LARGE SCALE GENOMIC DNA]</scope>
    <source>
        <strain evidence="9 10">NCTC13063</strain>
    </source>
</reference>
<evidence type="ECO:0000256" key="4">
    <source>
        <dbReference type="ARBA" id="ARBA00023052"/>
    </source>
</evidence>
<dbReference type="PIRSF" id="PIRSF004983">
    <property type="entry name" value="MenD"/>
    <property type="match status" value="1"/>
</dbReference>
<dbReference type="GO" id="GO:0070204">
    <property type="term" value="F:2-succinyl-5-enolpyruvyl-6-hydroxy-3-cyclohexene-1-carboxylic-acid synthase activity"/>
    <property type="evidence" value="ECO:0007669"/>
    <property type="project" value="UniProtKB-UniRule"/>
</dbReference>
<dbReference type="EMBL" id="UGTJ01000001">
    <property type="protein sequence ID" value="SUB78978.1"/>
    <property type="molecule type" value="Genomic_DNA"/>
</dbReference>
<dbReference type="HAMAP" id="MF_01659">
    <property type="entry name" value="MenD"/>
    <property type="match status" value="1"/>
</dbReference>
<dbReference type="RefSeq" id="WP_115153022.1">
    <property type="nucleotide sequence ID" value="NZ_DBFWLE010000020.1"/>
</dbReference>
<accession>A0AAQ1UFT0</accession>
<dbReference type="InterPro" id="IPR012001">
    <property type="entry name" value="Thiamin_PyroP_enz_TPP-bd_dom"/>
</dbReference>
<dbReference type="AlphaFoldDB" id="A0AAQ1UFT0"/>
<comment type="function">
    <text evidence="6">Catalyzes the thiamine diphosphate-dependent decarboxylation of 2-oxoglutarate and the subsequent addition of the resulting succinic semialdehyde-thiamine pyrophosphate anion to isochorismate to yield 2-succinyl-5-enolpyruvyl-6-hydroxy-3-cyclohexene-1-carboxylate (SEPHCHC).</text>
</comment>
<comment type="catalytic activity">
    <reaction evidence="6">
        <text>isochorismate + 2-oxoglutarate + H(+) = 5-enolpyruvoyl-6-hydroxy-2-succinyl-cyclohex-3-ene-1-carboxylate + CO2</text>
        <dbReference type="Rhea" id="RHEA:25593"/>
        <dbReference type="ChEBI" id="CHEBI:15378"/>
        <dbReference type="ChEBI" id="CHEBI:16526"/>
        <dbReference type="ChEBI" id="CHEBI:16810"/>
        <dbReference type="ChEBI" id="CHEBI:29780"/>
        <dbReference type="ChEBI" id="CHEBI:58818"/>
        <dbReference type="EC" id="2.2.1.9"/>
    </reaction>
</comment>
<dbReference type="CDD" id="cd02009">
    <property type="entry name" value="TPP_SHCHC_synthase"/>
    <property type="match status" value="1"/>
</dbReference>
<dbReference type="InterPro" id="IPR011766">
    <property type="entry name" value="TPP_enzyme_TPP-bd"/>
</dbReference>